<reference evidence="3 4" key="2">
    <citation type="journal article" date="2019" name="G3 (Bethesda)">
        <title>Hybrid Assembly of the Genome of the Entomopathogenic Nematode Steinernema carpocapsae Identifies the X-Chromosome.</title>
        <authorList>
            <person name="Serra L."/>
            <person name="Macchietto M."/>
            <person name="Macias-Munoz A."/>
            <person name="McGill C.J."/>
            <person name="Rodriguez I.M."/>
            <person name="Rodriguez B."/>
            <person name="Murad R."/>
            <person name="Mortazavi A."/>
        </authorList>
    </citation>
    <scope>NUCLEOTIDE SEQUENCE [LARGE SCALE GENOMIC DNA]</scope>
    <source>
        <strain evidence="3 4">ALL</strain>
    </source>
</reference>
<proteinExistence type="predicted"/>
<keyword evidence="4" id="KW-1185">Reference proteome</keyword>
<keyword evidence="1" id="KW-1133">Transmembrane helix</keyword>
<evidence type="ECO:0000313" key="4">
    <source>
        <dbReference type="Proteomes" id="UP000298663"/>
    </source>
</evidence>
<reference evidence="3 4" key="1">
    <citation type="journal article" date="2015" name="Genome Biol.">
        <title>Comparative genomics of Steinernema reveals deeply conserved gene regulatory networks.</title>
        <authorList>
            <person name="Dillman A.R."/>
            <person name="Macchietto M."/>
            <person name="Porter C.F."/>
            <person name="Rogers A."/>
            <person name="Williams B."/>
            <person name="Antoshechkin I."/>
            <person name="Lee M.M."/>
            <person name="Goodwin Z."/>
            <person name="Lu X."/>
            <person name="Lewis E.E."/>
            <person name="Goodrich-Blair H."/>
            <person name="Stock S.P."/>
            <person name="Adams B.J."/>
            <person name="Sternberg P.W."/>
            <person name="Mortazavi A."/>
        </authorList>
    </citation>
    <scope>NUCLEOTIDE SEQUENCE [LARGE SCALE GENOMIC DNA]</scope>
    <source>
        <strain evidence="3 4">ALL</strain>
    </source>
</reference>
<evidence type="ECO:0000313" key="3">
    <source>
        <dbReference type="EMBL" id="TKR64410.1"/>
    </source>
</evidence>
<gene>
    <name evidence="3" type="ORF">L596_024947</name>
</gene>
<name>A0A4U5M6B8_STECR</name>
<protein>
    <submittedName>
        <fullName evidence="3">Uncharacterized protein</fullName>
    </submittedName>
</protein>
<evidence type="ECO:0000256" key="2">
    <source>
        <dbReference type="SAM" id="SignalP"/>
    </source>
</evidence>
<dbReference type="Proteomes" id="UP000298663">
    <property type="component" value="Unassembled WGS sequence"/>
</dbReference>
<feature type="signal peptide" evidence="2">
    <location>
        <begin position="1"/>
        <end position="17"/>
    </location>
</feature>
<accession>A0A4U5M6B8</accession>
<comment type="caution">
    <text evidence="3">The sequence shown here is derived from an EMBL/GenBank/DDBJ whole genome shotgun (WGS) entry which is preliminary data.</text>
</comment>
<feature type="chain" id="PRO_5020186431" evidence="2">
    <location>
        <begin position="18"/>
        <end position="282"/>
    </location>
</feature>
<keyword evidence="1" id="KW-0812">Transmembrane</keyword>
<sequence length="282" mass="32653">MRLLLILSLQLAIIVLGADSSWDSKPLYFRTFTVPAKSDHQQRANQLVDYLKGALRRGNTLVEEFNRYIRLYGYNKGRSEGIPGALRKTLENYKKTEEYWMKEKLGGILSFEKIFKEYGEKCDWYCQHSSGVALDNLKGNRKFLDLAEFLLGMIERKPEATRERLASIYPSFSIDDRYVPGLECVKGQIWWNSDVYKYYDQLYITFDGPAACFIREKRVNPAWILASVGLLVAVVGCMICCIKSYFWPFYMWIKRKEAFVKMKNPQKSVDTTPSALSVESLA</sequence>
<keyword evidence="2" id="KW-0732">Signal</keyword>
<dbReference type="EMBL" id="AZBU02000009">
    <property type="protein sequence ID" value="TKR64410.1"/>
    <property type="molecule type" value="Genomic_DNA"/>
</dbReference>
<evidence type="ECO:0000256" key="1">
    <source>
        <dbReference type="SAM" id="Phobius"/>
    </source>
</evidence>
<feature type="transmembrane region" description="Helical" evidence="1">
    <location>
        <begin position="222"/>
        <end position="246"/>
    </location>
</feature>
<organism evidence="3 4">
    <name type="scientific">Steinernema carpocapsae</name>
    <name type="common">Entomopathogenic nematode</name>
    <dbReference type="NCBI Taxonomy" id="34508"/>
    <lineage>
        <taxon>Eukaryota</taxon>
        <taxon>Metazoa</taxon>
        <taxon>Ecdysozoa</taxon>
        <taxon>Nematoda</taxon>
        <taxon>Chromadorea</taxon>
        <taxon>Rhabditida</taxon>
        <taxon>Tylenchina</taxon>
        <taxon>Panagrolaimomorpha</taxon>
        <taxon>Strongyloidoidea</taxon>
        <taxon>Steinernematidae</taxon>
        <taxon>Steinernema</taxon>
    </lineage>
</organism>
<keyword evidence="1" id="KW-0472">Membrane</keyword>
<dbReference type="AlphaFoldDB" id="A0A4U5M6B8"/>